<dbReference type="eggNOG" id="COG3883">
    <property type="taxonomic scope" value="Bacteria"/>
</dbReference>
<evidence type="ECO:0000256" key="1">
    <source>
        <dbReference type="SAM" id="MobiDB-lite"/>
    </source>
</evidence>
<dbReference type="EMBL" id="CP001715">
    <property type="protein sequence ID" value="ACV33790.1"/>
    <property type="molecule type" value="Genomic_DNA"/>
</dbReference>
<reference evidence="2" key="1">
    <citation type="submission" date="2009-08" db="EMBL/GenBank/DDBJ databases">
        <authorList>
            <consortium name="US DOE Joint Genome Institute"/>
            <person name="Lucas S."/>
            <person name="Copeland A."/>
            <person name="Lapidus A."/>
            <person name="Glavina del Rio T."/>
            <person name="Dalin E."/>
            <person name="Tice H."/>
            <person name="Bruce D."/>
            <person name="Barry K."/>
            <person name="Pitluck S."/>
            <person name="Lowry S."/>
            <person name="Larimer F."/>
            <person name="Land M."/>
            <person name="Hauser L."/>
            <person name="Kyrpides N."/>
            <person name="Ivanova N."/>
            <person name="McMahon K.D."/>
            <person name="Hugenholtz P."/>
        </authorList>
    </citation>
    <scope>NUCLEOTIDE SEQUENCE</scope>
    <source>
        <strain evidence="2">UW-1</strain>
    </source>
</reference>
<sequence>MTGISEDRRPAASAHAVAVADGKPVPRRWLAKAKARASAARARLASLRARLGAGEQPWLLLAWDIASLKAAVHVGAAGTSRIVATAESKQARFADALDEVRTLLAGQSGVSPRRVALAARTLLPGVIDLPVAPDKPRPARQMRELLQSELEPILAEFGGLWSLGALLEARGHLSPVDRERVTLEEAVRREGRRTPLRYGETALEMALIDRAGLDECLELQGHLQNLDGDVVAGWRGRFAAGRPLWLGCGVAAGNHRHWREALAERNLCLTVCLPLAWLVSEPTSSGEDRRDGAVATICLELHREEVVAVHRQDGAVLATRSEGRLERRLRPDWLARLLSEWNSETRCSLELVCLHADDEAAAQGICDDLSLCTGYPARLRTAGETWQGVWFTLASEAASQASRLPRIVERELRDSLWKSHDFRRLAGIGVLVAALGVIEGVQQYRLYRLNATVAERSRLEREKSQTSQRESQFTAELNELAASLDASRRQLEPLVNDRERLTAIVAMRQKLPDLLQLLAEAVGTDAVLDSLRNSKVGSNATSVQVVAWSASYTGAQAFVGRIAERTHALGYAVAQTEIVERKGRNNKLGHEVSFWLVPAGDDLESALPPAQAATGKPPANPAGGISAGSTAVRP</sequence>
<dbReference type="HOGENOM" id="CLU_441403_0_0_4"/>
<dbReference type="AlphaFoldDB" id="C7RKW8"/>
<proteinExistence type="predicted"/>
<dbReference type="STRING" id="522306.CAP2UW1_0439"/>
<dbReference type="KEGG" id="app:CAP2UW1_0439"/>
<evidence type="ECO:0000313" key="2">
    <source>
        <dbReference type="EMBL" id="ACV33790.1"/>
    </source>
</evidence>
<name>C7RKW8_ACCRE</name>
<gene>
    <name evidence="2" type="ordered locus">CAP2UW1_0439</name>
</gene>
<accession>C7RKW8</accession>
<dbReference type="OrthoDB" id="9176933at2"/>
<reference evidence="2" key="2">
    <citation type="submission" date="2009-09" db="EMBL/GenBank/DDBJ databases">
        <title>Complete sequence of chromosome of Candidatus Accumulibacter phosphatis clade IIA str. UW-1.</title>
        <authorList>
            <consortium name="US DOE Joint Genome Institute"/>
            <person name="Martin H.G."/>
            <person name="Ivanova N."/>
            <person name="Kunin V."/>
            <person name="Warnecke F."/>
            <person name="Barry K."/>
            <person name="He S."/>
            <person name="Salamov A."/>
            <person name="Szeto E."/>
            <person name="Dalin E."/>
            <person name="Pangilinan J.L."/>
            <person name="Lapidus A."/>
            <person name="Lowry S."/>
            <person name="Kyrpides N.C."/>
            <person name="McMahon K.D."/>
            <person name="Hugenholtz P."/>
        </authorList>
    </citation>
    <scope>NUCLEOTIDE SEQUENCE [LARGE SCALE GENOMIC DNA]</scope>
    <source>
        <strain evidence="2">UW-1</strain>
    </source>
</reference>
<organism evidence="2">
    <name type="scientific">Accumulibacter regalis</name>
    <dbReference type="NCBI Taxonomy" id="522306"/>
    <lineage>
        <taxon>Bacteria</taxon>
        <taxon>Pseudomonadati</taxon>
        <taxon>Pseudomonadota</taxon>
        <taxon>Betaproteobacteria</taxon>
        <taxon>Candidatus Accumulibacter</taxon>
    </lineage>
</organism>
<protein>
    <recommendedName>
        <fullName evidence="3">Fimbrial assembly family protein</fullName>
    </recommendedName>
</protein>
<feature type="region of interest" description="Disordered" evidence="1">
    <location>
        <begin position="606"/>
        <end position="634"/>
    </location>
</feature>
<evidence type="ECO:0008006" key="3">
    <source>
        <dbReference type="Google" id="ProtNLM"/>
    </source>
</evidence>